<feature type="region of interest" description="Disordered" evidence="1">
    <location>
        <begin position="1"/>
        <end position="23"/>
    </location>
</feature>
<reference evidence="3" key="1">
    <citation type="journal article" date="2019" name="Int. J. Syst. Evol. Microbiol.">
        <title>The Global Catalogue of Microorganisms (GCM) 10K type strain sequencing project: providing services to taxonomists for standard genome sequencing and annotation.</title>
        <authorList>
            <consortium name="The Broad Institute Genomics Platform"/>
            <consortium name="The Broad Institute Genome Sequencing Center for Infectious Disease"/>
            <person name="Wu L."/>
            <person name="Ma J."/>
        </authorList>
    </citation>
    <scope>NUCLEOTIDE SEQUENCE [LARGE SCALE GENOMIC DNA]</scope>
    <source>
        <strain evidence="3">JCM 13002</strain>
    </source>
</reference>
<accession>A0ABP4ELS3</accession>
<feature type="compositionally biased region" description="Low complexity" evidence="1">
    <location>
        <begin position="9"/>
        <end position="23"/>
    </location>
</feature>
<name>A0ABP4ELS3_9ACTN</name>
<dbReference type="Proteomes" id="UP001499987">
    <property type="component" value="Unassembled WGS sequence"/>
</dbReference>
<protein>
    <submittedName>
        <fullName evidence="2">Uncharacterized protein</fullName>
    </submittedName>
</protein>
<feature type="region of interest" description="Disordered" evidence="1">
    <location>
        <begin position="40"/>
        <end position="60"/>
    </location>
</feature>
<evidence type="ECO:0000256" key="1">
    <source>
        <dbReference type="SAM" id="MobiDB-lite"/>
    </source>
</evidence>
<keyword evidence="3" id="KW-1185">Reference proteome</keyword>
<dbReference type="EMBL" id="BAAALD010000087">
    <property type="protein sequence ID" value="GAA1112995.1"/>
    <property type="molecule type" value="Genomic_DNA"/>
</dbReference>
<organism evidence="2 3">
    <name type="scientific">Kitasatospora arboriphila</name>
    <dbReference type="NCBI Taxonomy" id="258052"/>
    <lineage>
        <taxon>Bacteria</taxon>
        <taxon>Bacillati</taxon>
        <taxon>Actinomycetota</taxon>
        <taxon>Actinomycetes</taxon>
        <taxon>Kitasatosporales</taxon>
        <taxon>Streptomycetaceae</taxon>
        <taxon>Kitasatospora</taxon>
    </lineage>
</organism>
<evidence type="ECO:0000313" key="2">
    <source>
        <dbReference type="EMBL" id="GAA1112995.1"/>
    </source>
</evidence>
<gene>
    <name evidence="2" type="ORF">GCM10009663_62390</name>
</gene>
<evidence type="ECO:0000313" key="3">
    <source>
        <dbReference type="Proteomes" id="UP001499987"/>
    </source>
</evidence>
<sequence length="60" mass="6374">MSDPPHPPASAAGDGADVALDGLLDSGQPCQAFPRFLKDGDEYTPVATSERATQDRFRRA</sequence>
<comment type="caution">
    <text evidence="2">The sequence shown here is derived from an EMBL/GenBank/DDBJ whole genome shotgun (WGS) entry which is preliminary data.</text>
</comment>
<proteinExistence type="predicted"/>